<keyword evidence="3" id="KW-1185">Reference proteome</keyword>
<dbReference type="Proteomes" id="UP000239590">
    <property type="component" value="Unassembled WGS sequence"/>
</dbReference>
<evidence type="ECO:0000313" key="3">
    <source>
        <dbReference type="Proteomes" id="UP000239590"/>
    </source>
</evidence>
<organism evidence="2 3">
    <name type="scientific">Siphonobacter curvatus</name>
    <dbReference type="NCBI Taxonomy" id="2094562"/>
    <lineage>
        <taxon>Bacteria</taxon>
        <taxon>Pseudomonadati</taxon>
        <taxon>Bacteroidota</taxon>
        <taxon>Cytophagia</taxon>
        <taxon>Cytophagales</taxon>
        <taxon>Cytophagaceae</taxon>
        <taxon>Siphonobacter</taxon>
    </lineage>
</organism>
<gene>
    <name evidence="2" type="ORF">C5O19_04150</name>
</gene>
<evidence type="ECO:0000256" key="1">
    <source>
        <dbReference type="SAM" id="SignalP"/>
    </source>
</evidence>
<feature type="signal peptide" evidence="1">
    <location>
        <begin position="1"/>
        <end position="27"/>
    </location>
</feature>
<dbReference type="AlphaFoldDB" id="A0A2S7IMI0"/>
<name>A0A2S7IMI0_9BACT</name>
<reference evidence="3" key="1">
    <citation type="submission" date="2018-02" db="EMBL/GenBank/DDBJ databases">
        <title>Genome sequencing of Solimonas sp. HR-BB.</title>
        <authorList>
            <person name="Lee Y."/>
            <person name="Jeon C.O."/>
        </authorList>
    </citation>
    <scope>NUCLEOTIDE SEQUENCE [LARGE SCALE GENOMIC DNA]</scope>
    <source>
        <strain evidence="3">HR-U</strain>
    </source>
</reference>
<keyword evidence="1" id="KW-0732">Signal</keyword>
<feature type="chain" id="PRO_5015758480" evidence="1">
    <location>
        <begin position="28"/>
        <end position="198"/>
    </location>
</feature>
<evidence type="ECO:0000313" key="2">
    <source>
        <dbReference type="EMBL" id="PQA58859.1"/>
    </source>
</evidence>
<accession>A0A2S7IMI0</accession>
<sequence>MIAMKTFTSLKFTLVFFCSLFVHSVFAKQQPHWYSGKVELQSGEWLTGELHFNTDLGLLEFSMDGVTNVLSAQKVASFYYYDEEANRMRTFIVESFAHRDRMVPTFFEVLVDGRIRLLGREQVLKVPFHDEKQKKNVYYFQHPNGQIVKYKGRLRQIYKTLPNQQDEVNFFVNRVKWYRYDEEKPIVELFRYCNSLSE</sequence>
<dbReference type="EMBL" id="PTRA01000001">
    <property type="protein sequence ID" value="PQA58859.1"/>
    <property type="molecule type" value="Genomic_DNA"/>
</dbReference>
<proteinExistence type="predicted"/>
<comment type="caution">
    <text evidence="2">The sequence shown here is derived from an EMBL/GenBank/DDBJ whole genome shotgun (WGS) entry which is preliminary data.</text>
</comment>
<protein>
    <submittedName>
        <fullName evidence="2">Uncharacterized protein</fullName>
    </submittedName>
</protein>